<keyword evidence="2" id="KW-1185">Reference proteome</keyword>
<evidence type="ECO:0000313" key="1">
    <source>
        <dbReference type="EMBL" id="CBY01375.1"/>
    </source>
</evidence>
<dbReference type="AlphaFoldDB" id="E5ADT6"/>
<dbReference type="InParanoid" id="E5ADT6"/>
<evidence type="ECO:0000313" key="2">
    <source>
        <dbReference type="Proteomes" id="UP000002668"/>
    </source>
</evidence>
<name>E5ADT6_LEPMJ</name>
<gene>
    <name evidence="1" type="ORF">LEMA_P001620.1</name>
</gene>
<accession>E5ADT6</accession>
<dbReference type="HOGENOM" id="CLU_2264258_0_0_1"/>
<dbReference type="EMBL" id="FP929139">
    <property type="protein sequence ID" value="CBY01375.1"/>
    <property type="molecule type" value="Genomic_DNA"/>
</dbReference>
<organism evidence="1 2">
    <name type="scientific">Leptosphaeria maculans (strain JN3 / isolate v23.1.3 / race Av1-4-5-6-7-8)</name>
    <name type="common">Blackleg fungus</name>
    <name type="synonym">Phoma lingam</name>
    <dbReference type="NCBI Taxonomy" id="985895"/>
    <lineage>
        <taxon>Eukaryota</taxon>
        <taxon>Fungi</taxon>
        <taxon>Dikarya</taxon>
        <taxon>Ascomycota</taxon>
        <taxon>Pezizomycotina</taxon>
        <taxon>Dothideomycetes</taxon>
        <taxon>Pleosporomycetidae</taxon>
        <taxon>Pleosporales</taxon>
        <taxon>Pleosporineae</taxon>
        <taxon>Leptosphaeriaceae</taxon>
        <taxon>Plenodomus</taxon>
        <taxon>Plenodomus lingam/Leptosphaeria maculans species complex</taxon>
    </lineage>
</organism>
<proteinExistence type="predicted"/>
<reference evidence="2" key="1">
    <citation type="journal article" date="2011" name="Nat. Commun.">
        <title>Effector diversification within compartments of the Leptosphaeria maculans genome affected by Repeat-Induced Point mutations.</title>
        <authorList>
            <person name="Rouxel T."/>
            <person name="Grandaubert J."/>
            <person name="Hane J.K."/>
            <person name="Hoede C."/>
            <person name="van de Wouw A.P."/>
            <person name="Couloux A."/>
            <person name="Dominguez V."/>
            <person name="Anthouard V."/>
            <person name="Bally P."/>
            <person name="Bourras S."/>
            <person name="Cozijnsen A.J."/>
            <person name="Ciuffetti L.M."/>
            <person name="Degrave A."/>
            <person name="Dilmaghani A."/>
            <person name="Duret L."/>
            <person name="Fudal I."/>
            <person name="Goodwin S.B."/>
            <person name="Gout L."/>
            <person name="Glaser N."/>
            <person name="Linglin J."/>
            <person name="Kema G.H.J."/>
            <person name="Lapalu N."/>
            <person name="Lawrence C.B."/>
            <person name="May K."/>
            <person name="Meyer M."/>
            <person name="Ollivier B."/>
            <person name="Poulain J."/>
            <person name="Schoch C.L."/>
            <person name="Simon A."/>
            <person name="Spatafora J.W."/>
            <person name="Stachowiak A."/>
            <person name="Turgeon B.G."/>
            <person name="Tyler B.M."/>
            <person name="Vincent D."/>
            <person name="Weissenbach J."/>
            <person name="Amselem J."/>
            <person name="Quesneville H."/>
            <person name="Oliver R.P."/>
            <person name="Wincker P."/>
            <person name="Balesdent M.-H."/>
            <person name="Howlett B.J."/>
        </authorList>
    </citation>
    <scope>NUCLEOTIDE SEQUENCE [LARGE SCALE GENOMIC DNA]</scope>
    <source>
        <strain evidence="2">JN3 / isolate v23.1.3 / race Av1-4-5-6-7-8</strain>
    </source>
</reference>
<dbReference type="VEuPathDB" id="FungiDB:LEMA_P001620.1"/>
<dbReference type="Proteomes" id="UP000002668">
    <property type="component" value="Genome"/>
</dbReference>
<sequence>MESAFGDLRQHPQRGCVTPSKISVVGLTIGMVCIYSAIEYFTARLPDWFSLNPGYGKNFIRREEHTGSYATVPSQARMPLCRENAAFRFGDTESITGHALRRP</sequence>
<protein>
    <submittedName>
        <fullName evidence="1">Predicted protein</fullName>
    </submittedName>
</protein>